<evidence type="ECO:0008006" key="5">
    <source>
        <dbReference type="Google" id="ProtNLM"/>
    </source>
</evidence>
<dbReference type="KEGG" id="sbil:SANBI_001198"/>
<sequence length="184" mass="18900">MKIARSLTATALTAGLVLALGACSSDDSRSGDVTTDVTQDDSTGTGTTDDATEETTGEGDELSDSSDGASSDDDDATGDAPEDFGVQGATSEEIKTSCESFNTIVSDLRAVEPGDTDAYDDIYLRAEDEKDTAPTETYGLFAVLSLLALEAGSGGTEDETMSTMMDAITYSAGACTAEDVTLTF</sequence>
<evidence type="ECO:0000256" key="1">
    <source>
        <dbReference type="SAM" id="MobiDB-lite"/>
    </source>
</evidence>
<dbReference type="EMBL" id="CP138359">
    <property type="protein sequence ID" value="WPF83514.1"/>
    <property type="molecule type" value="Genomic_DNA"/>
</dbReference>
<feature type="compositionally biased region" description="Low complexity" evidence="1">
    <location>
        <begin position="31"/>
        <end position="49"/>
    </location>
</feature>
<reference evidence="4" key="1">
    <citation type="submission" date="2023-11" db="EMBL/GenBank/DDBJ databases">
        <authorList>
            <person name="Helweg L.P."/>
            <person name="Kiel A."/>
            <person name="Hitz F."/>
            <person name="Ruckert-Reed C."/>
            <person name="Busche T."/>
            <person name="Kaltschmidt B."/>
            <person name="Kaltschmidt C."/>
        </authorList>
    </citation>
    <scope>NUCLEOTIDE SEQUENCE [LARGE SCALE GENOMIC DNA]</scope>
    <source>
        <strain evidence="4">4.1</strain>
    </source>
</reference>
<name>A0AAF0Z7A8_9MICO</name>
<dbReference type="PROSITE" id="PS51257">
    <property type="entry name" value="PROKAR_LIPOPROTEIN"/>
    <property type="match status" value="1"/>
</dbReference>
<organism evidence="3 4">
    <name type="scientific">Sanguibacter biliveldensis</name>
    <dbReference type="NCBI Taxonomy" id="3030830"/>
    <lineage>
        <taxon>Bacteria</taxon>
        <taxon>Bacillati</taxon>
        <taxon>Actinomycetota</taxon>
        <taxon>Actinomycetes</taxon>
        <taxon>Micrococcales</taxon>
        <taxon>Sanguibacteraceae</taxon>
        <taxon>Sanguibacter</taxon>
    </lineage>
</organism>
<accession>A0AAF0Z7A8</accession>
<feature type="compositionally biased region" description="Acidic residues" evidence="1">
    <location>
        <begin position="50"/>
        <end position="82"/>
    </location>
</feature>
<dbReference type="RefSeq" id="WP_319159878.1">
    <property type="nucleotide sequence ID" value="NZ_CP138359.1"/>
</dbReference>
<feature type="chain" id="PRO_5042010810" description="Lipoprotein" evidence="2">
    <location>
        <begin position="25"/>
        <end position="184"/>
    </location>
</feature>
<evidence type="ECO:0000313" key="3">
    <source>
        <dbReference type="EMBL" id="WPF83514.1"/>
    </source>
</evidence>
<dbReference type="Proteomes" id="UP001304340">
    <property type="component" value="Chromosome"/>
</dbReference>
<evidence type="ECO:0000256" key="2">
    <source>
        <dbReference type="SAM" id="SignalP"/>
    </source>
</evidence>
<gene>
    <name evidence="3" type="ORF">SANBI_001198</name>
</gene>
<feature type="signal peptide" evidence="2">
    <location>
        <begin position="1"/>
        <end position="24"/>
    </location>
</feature>
<protein>
    <recommendedName>
        <fullName evidence="5">Lipoprotein</fullName>
    </recommendedName>
</protein>
<evidence type="ECO:0000313" key="4">
    <source>
        <dbReference type="Proteomes" id="UP001304340"/>
    </source>
</evidence>
<keyword evidence="2" id="KW-0732">Signal</keyword>
<keyword evidence="4" id="KW-1185">Reference proteome</keyword>
<feature type="region of interest" description="Disordered" evidence="1">
    <location>
        <begin position="23"/>
        <end position="93"/>
    </location>
</feature>
<proteinExistence type="predicted"/>
<dbReference type="AlphaFoldDB" id="A0AAF0Z7A8"/>